<dbReference type="EMBL" id="OV121139">
    <property type="protein sequence ID" value="CAH0563041.1"/>
    <property type="molecule type" value="Genomic_DNA"/>
</dbReference>
<keyword evidence="2" id="KW-1185">Reference proteome</keyword>
<dbReference type="Proteomes" id="UP001154078">
    <property type="component" value="Chromosome 8"/>
</dbReference>
<accession>A0A9P0BGH7</accession>
<evidence type="ECO:0000313" key="1">
    <source>
        <dbReference type="EMBL" id="CAH0563041.1"/>
    </source>
</evidence>
<dbReference type="OrthoDB" id="6769664at2759"/>
<dbReference type="InterPro" id="IPR012337">
    <property type="entry name" value="RNaseH-like_sf"/>
</dbReference>
<protein>
    <submittedName>
        <fullName evidence="1">Uncharacterized protein</fullName>
    </submittedName>
</protein>
<proteinExistence type="predicted"/>
<organism evidence="1 2">
    <name type="scientific">Brassicogethes aeneus</name>
    <name type="common">Rape pollen beetle</name>
    <name type="synonym">Meligethes aeneus</name>
    <dbReference type="NCBI Taxonomy" id="1431903"/>
    <lineage>
        <taxon>Eukaryota</taxon>
        <taxon>Metazoa</taxon>
        <taxon>Ecdysozoa</taxon>
        <taxon>Arthropoda</taxon>
        <taxon>Hexapoda</taxon>
        <taxon>Insecta</taxon>
        <taxon>Pterygota</taxon>
        <taxon>Neoptera</taxon>
        <taxon>Endopterygota</taxon>
        <taxon>Coleoptera</taxon>
        <taxon>Polyphaga</taxon>
        <taxon>Cucujiformia</taxon>
        <taxon>Nitidulidae</taxon>
        <taxon>Meligethinae</taxon>
        <taxon>Brassicogethes</taxon>
    </lineage>
</organism>
<evidence type="ECO:0000313" key="2">
    <source>
        <dbReference type="Proteomes" id="UP001154078"/>
    </source>
</evidence>
<dbReference type="SUPFAM" id="SSF53098">
    <property type="entry name" value="Ribonuclease H-like"/>
    <property type="match status" value="1"/>
</dbReference>
<dbReference type="AlphaFoldDB" id="A0A9P0BGH7"/>
<reference evidence="1" key="1">
    <citation type="submission" date="2021-12" db="EMBL/GenBank/DDBJ databases">
        <authorList>
            <person name="King R."/>
        </authorList>
    </citation>
    <scope>NUCLEOTIDE SEQUENCE</scope>
</reference>
<sequence length="164" mass="18891">MNVVRKLRPNISKPSLDVLTRWHSTHDMLSSLLKFKDFDTQVGLSENNWADIESLVEALQPAKITAKKLQSDQLLMPDFYCAWLLCIEKTEEIDSTLAKNIVKCMKTRETKLLDNASLLSSVFLDPLLNGLLDETQQAIAKKNLCAIWYRLNQFTENQTQQKKY</sequence>
<gene>
    <name evidence="1" type="ORF">MELIAE_LOCUS12039</name>
</gene>
<name>A0A9P0BGH7_BRAAE</name>